<dbReference type="OrthoDB" id="460796at2"/>
<dbReference type="PANTHER" id="PTHR34387:SF1">
    <property type="entry name" value="PERIPLASMIC IMMUNOGENIC PROTEIN"/>
    <property type="match status" value="1"/>
</dbReference>
<dbReference type="RefSeq" id="WP_106455698.1">
    <property type="nucleotide sequence ID" value="NZ_PXOH01000003.1"/>
</dbReference>
<sequence length="243" mass="26503">MKLSQITLPRQSFWLMLASCSILNLALINPAMSQEQQMLRTLLVTGQGSEMIPTTLTRVQLGVEIRGKTAIEVQQKIAKQSSSVVDFLRSRNVEQLQTTGIQLQPNYDYSNNQRQLLGYIGTNTVSFRIKTEQIGSLIDDAVKAGATRIDGVSFTATEEAIAEAQKEALRQATLDAQQQSDAVLKALNFTANQVVRISINGANVPVPRMIQADQLSSKSASFSTPVIGGEQTVQASVTLEISY</sequence>
<evidence type="ECO:0000313" key="2">
    <source>
        <dbReference type="Proteomes" id="UP000239001"/>
    </source>
</evidence>
<dbReference type="Proteomes" id="UP000239001">
    <property type="component" value="Unassembled WGS sequence"/>
</dbReference>
<dbReference type="PANTHER" id="PTHR34387">
    <property type="entry name" value="SLR1258 PROTEIN"/>
    <property type="match status" value="1"/>
</dbReference>
<evidence type="ECO:0000313" key="1">
    <source>
        <dbReference type="EMBL" id="PSF38776.1"/>
    </source>
</evidence>
<dbReference type="AlphaFoldDB" id="A0A2T1M228"/>
<proteinExistence type="predicted"/>
<gene>
    <name evidence="1" type="ORF">C7H19_04560</name>
</gene>
<accession>A0A2T1M228</accession>
<evidence type="ECO:0008006" key="3">
    <source>
        <dbReference type="Google" id="ProtNLM"/>
    </source>
</evidence>
<reference evidence="1 2" key="2">
    <citation type="submission" date="2018-03" db="EMBL/GenBank/DDBJ databases">
        <authorList>
            <person name="Keele B.F."/>
        </authorList>
    </citation>
    <scope>NUCLEOTIDE SEQUENCE [LARGE SCALE GENOMIC DNA]</scope>
    <source>
        <strain evidence="1 2">CCALA 016</strain>
    </source>
</reference>
<keyword evidence="2" id="KW-1185">Reference proteome</keyword>
<dbReference type="Gene3D" id="3.30.110.170">
    <property type="entry name" value="Protein of unknown function (DUF541), domain 1"/>
    <property type="match status" value="1"/>
</dbReference>
<organism evidence="1 2">
    <name type="scientific">Aphanothece hegewaldii CCALA 016</name>
    <dbReference type="NCBI Taxonomy" id="2107694"/>
    <lineage>
        <taxon>Bacteria</taxon>
        <taxon>Bacillati</taxon>
        <taxon>Cyanobacteriota</taxon>
        <taxon>Cyanophyceae</taxon>
        <taxon>Oscillatoriophycideae</taxon>
        <taxon>Chroococcales</taxon>
        <taxon>Aphanothecaceae</taxon>
        <taxon>Aphanothece</taxon>
    </lineage>
</organism>
<dbReference type="Pfam" id="PF04402">
    <property type="entry name" value="SIMPL"/>
    <property type="match status" value="1"/>
</dbReference>
<name>A0A2T1M228_9CHRO</name>
<reference evidence="1 2" key="1">
    <citation type="submission" date="2018-03" db="EMBL/GenBank/DDBJ databases">
        <title>The ancient ancestry and fast evolution of plastids.</title>
        <authorList>
            <person name="Moore K.R."/>
            <person name="Magnabosco C."/>
            <person name="Momper L."/>
            <person name="Gold D.A."/>
            <person name="Bosak T."/>
            <person name="Fournier G.P."/>
        </authorList>
    </citation>
    <scope>NUCLEOTIDE SEQUENCE [LARGE SCALE GENOMIC DNA]</scope>
    <source>
        <strain evidence="1 2">CCALA 016</strain>
    </source>
</reference>
<dbReference type="Gene3D" id="3.30.70.2970">
    <property type="entry name" value="Protein of unknown function (DUF541), domain 2"/>
    <property type="match status" value="1"/>
</dbReference>
<dbReference type="InterPro" id="IPR007497">
    <property type="entry name" value="SIMPL/DUF541"/>
</dbReference>
<dbReference type="EMBL" id="PXOH01000003">
    <property type="protein sequence ID" value="PSF38776.1"/>
    <property type="molecule type" value="Genomic_DNA"/>
</dbReference>
<dbReference type="InterPro" id="IPR052022">
    <property type="entry name" value="26kDa_periplasmic_antigen"/>
</dbReference>
<comment type="caution">
    <text evidence="1">The sequence shown here is derived from an EMBL/GenBank/DDBJ whole genome shotgun (WGS) entry which is preliminary data.</text>
</comment>
<dbReference type="GO" id="GO:0006974">
    <property type="term" value="P:DNA damage response"/>
    <property type="evidence" value="ECO:0007669"/>
    <property type="project" value="TreeGrafter"/>
</dbReference>
<protein>
    <recommendedName>
        <fullName evidence="3">SIMPL domain-containing protein</fullName>
    </recommendedName>
</protein>